<evidence type="ECO:0000313" key="3">
    <source>
        <dbReference type="Proteomes" id="UP000023435"/>
    </source>
</evidence>
<reference evidence="2 3" key="1">
    <citation type="journal article" date="2014" name="Genome Announc.">
        <title>Draft Genome Sequence of Lysobacter capsici AZ78, a Bacterium Antagonistic to Plant-Pathogenic Oomycetes.</title>
        <authorList>
            <person name="Puopolo G."/>
            <person name="Sonego P."/>
            <person name="Engelen K."/>
            <person name="Pertot I."/>
        </authorList>
    </citation>
    <scope>NUCLEOTIDE SEQUENCE [LARGE SCALE GENOMIC DNA]</scope>
    <source>
        <strain evidence="2 3">AZ78</strain>
    </source>
</reference>
<proteinExistence type="predicted"/>
<dbReference type="Proteomes" id="UP000023435">
    <property type="component" value="Unassembled WGS sequence"/>
</dbReference>
<dbReference type="AlphaFoldDB" id="A0A108UAE8"/>
<dbReference type="EMBL" id="JAJA02000001">
    <property type="protein sequence ID" value="KWS05506.1"/>
    <property type="molecule type" value="Genomic_DNA"/>
</dbReference>
<evidence type="ECO:0000313" key="2">
    <source>
        <dbReference type="EMBL" id="KWS05506.1"/>
    </source>
</evidence>
<protein>
    <submittedName>
        <fullName evidence="2">Uncharacterized protein</fullName>
    </submittedName>
</protein>
<accession>A0A108UAE8</accession>
<keyword evidence="3" id="KW-1185">Reference proteome</keyword>
<feature type="compositionally biased region" description="Gly residues" evidence="1">
    <location>
        <begin position="1"/>
        <end position="12"/>
    </location>
</feature>
<comment type="caution">
    <text evidence="2">The sequence shown here is derived from an EMBL/GenBank/DDBJ whole genome shotgun (WGS) entry which is preliminary data.</text>
</comment>
<organism evidence="2 3">
    <name type="scientific">Lysobacter capsici AZ78</name>
    <dbReference type="NCBI Taxonomy" id="1444315"/>
    <lineage>
        <taxon>Bacteria</taxon>
        <taxon>Pseudomonadati</taxon>
        <taxon>Pseudomonadota</taxon>
        <taxon>Gammaproteobacteria</taxon>
        <taxon>Lysobacterales</taxon>
        <taxon>Lysobacteraceae</taxon>
        <taxon>Lysobacter</taxon>
    </lineage>
</organism>
<name>A0A108UAE8_9GAMM</name>
<sequence length="37" mass="4028">MRDVGRLGGGNRESGVAVRRSGAASRLMPLRRLGDFR</sequence>
<gene>
    <name evidence="2" type="ORF">AZ78_3058</name>
</gene>
<feature type="region of interest" description="Disordered" evidence="1">
    <location>
        <begin position="1"/>
        <end position="22"/>
    </location>
</feature>
<evidence type="ECO:0000256" key="1">
    <source>
        <dbReference type="SAM" id="MobiDB-lite"/>
    </source>
</evidence>